<reference evidence="1 2" key="1">
    <citation type="submission" date="2024-09" db="EMBL/GenBank/DDBJ databases">
        <authorList>
            <person name="Sun Q."/>
            <person name="Mori K."/>
        </authorList>
    </citation>
    <scope>NUCLEOTIDE SEQUENCE [LARGE SCALE GENOMIC DNA]</scope>
    <source>
        <strain evidence="1 2">CICC 10874</strain>
    </source>
</reference>
<dbReference type="Gene3D" id="3.30.530.20">
    <property type="match status" value="1"/>
</dbReference>
<dbReference type="RefSeq" id="WP_376977363.1">
    <property type="nucleotide sequence ID" value="NZ_JBHLSV010000001.1"/>
</dbReference>
<gene>
    <name evidence="1" type="ORF">ACFFF6_00985</name>
</gene>
<evidence type="ECO:0000313" key="1">
    <source>
        <dbReference type="EMBL" id="MFC0672523.1"/>
    </source>
</evidence>
<dbReference type="Proteomes" id="UP001589793">
    <property type="component" value="Unassembled WGS sequence"/>
</dbReference>
<proteinExistence type="predicted"/>
<sequence length="158" mass="17834">MDTLPDVDRSLPVGLTRDAGWQLGVRRTVRADAEEIWHRLLNEWLLSWLEVDSVPQMVGAPLRRGELVRGRVTGCHVGRRIRLRWHPPQLDHETVFQVTLVEAAQGTTIAIHQERLLGPAERQALLEHWTGILEEVVASYGGRGPLTADRTAPPVRPR</sequence>
<dbReference type="EMBL" id="JBHLSV010000001">
    <property type="protein sequence ID" value="MFC0672523.1"/>
    <property type="molecule type" value="Genomic_DNA"/>
</dbReference>
<protein>
    <recommendedName>
        <fullName evidence="3">Activator of Hsp90 ATPase 1 family protein</fullName>
    </recommendedName>
</protein>
<keyword evidence="2" id="KW-1185">Reference proteome</keyword>
<name>A0ABV6R9E4_9MICO</name>
<evidence type="ECO:0000313" key="2">
    <source>
        <dbReference type="Proteomes" id="UP001589793"/>
    </source>
</evidence>
<organism evidence="1 2">
    <name type="scientific">Brachybacterium hainanense</name>
    <dbReference type="NCBI Taxonomy" id="1541174"/>
    <lineage>
        <taxon>Bacteria</taxon>
        <taxon>Bacillati</taxon>
        <taxon>Actinomycetota</taxon>
        <taxon>Actinomycetes</taxon>
        <taxon>Micrococcales</taxon>
        <taxon>Dermabacteraceae</taxon>
        <taxon>Brachybacterium</taxon>
    </lineage>
</organism>
<dbReference type="InterPro" id="IPR023393">
    <property type="entry name" value="START-like_dom_sf"/>
</dbReference>
<evidence type="ECO:0008006" key="3">
    <source>
        <dbReference type="Google" id="ProtNLM"/>
    </source>
</evidence>
<comment type="caution">
    <text evidence="1">The sequence shown here is derived from an EMBL/GenBank/DDBJ whole genome shotgun (WGS) entry which is preliminary data.</text>
</comment>
<dbReference type="SUPFAM" id="SSF55961">
    <property type="entry name" value="Bet v1-like"/>
    <property type="match status" value="1"/>
</dbReference>
<accession>A0ABV6R9E4</accession>